<dbReference type="Proteomes" id="UP000521032">
    <property type="component" value="Unassembled WGS sequence"/>
</dbReference>
<organism evidence="2 3">
    <name type="scientific">Phocicoccus schoeneichii</name>
    <dbReference type="NCBI Taxonomy" id="1812261"/>
    <lineage>
        <taxon>Bacteria</taxon>
        <taxon>Bacillati</taxon>
        <taxon>Bacillota</taxon>
        <taxon>Bacilli</taxon>
        <taxon>Bacillales</taxon>
        <taxon>Salinicoccaceae</taxon>
        <taxon>Phocicoccus</taxon>
    </lineage>
</organism>
<evidence type="ECO:0000313" key="2">
    <source>
        <dbReference type="EMBL" id="CAD2079403.1"/>
    </source>
</evidence>
<keyword evidence="3" id="KW-1185">Reference proteome</keyword>
<evidence type="ECO:0000313" key="3">
    <source>
        <dbReference type="Proteomes" id="UP000521032"/>
    </source>
</evidence>
<name>A0A6V7RNV0_9BACL</name>
<sequence length="76" mass="8645">MKNIKYLQYAFLIVGVLAVFEFIFVRGMFTWLISVAAVIVVGSLNVIVGIKNKEWLQALHYILSIIALCMGYFVIM</sequence>
<protein>
    <submittedName>
        <fullName evidence="2">Uncharacterized protein</fullName>
    </submittedName>
</protein>
<feature type="transmembrane region" description="Helical" evidence="1">
    <location>
        <begin position="31"/>
        <end position="50"/>
    </location>
</feature>
<keyword evidence="1" id="KW-1133">Transmembrane helix</keyword>
<accession>A0A6V7RNV0</accession>
<keyword evidence="1" id="KW-0472">Membrane</keyword>
<evidence type="ECO:0000256" key="1">
    <source>
        <dbReference type="SAM" id="Phobius"/>
    </source>
</evidence>
<gene>
    <name evidence="2" type="ORF">JEOSCH030_01627</name>
</gene>
<feature type="transmembrane region" description="Helical" evidence="1">
    <location>
        <begin position="6"/>
        <end position="24"/>
    </location>
</feature>
<proteinExistence type="predicted"/>
<dbReference type="EMBL" id="CAJEWE010000011">
    <property type="protein sequence ID" value="CAD2079403.1"/>
    <property type="molecule type" value="Genomic_DNA"/>
</dbReference>
<comment type="caution">
    <text evidence="2">The sequence shown here is derived from an EMBL/GenBank/DDBJ whole genome shotgun (WGS) entry which is preliminary data.</text>
</comment>
<feature type="transmembrane region" description="Helical" evidence="1">
    <location>
        <begin position="56"/>
        <end position="75"/>
    </location>
</feature>
<reference evidence="2 3" key="1">
    <citation type="submission" date="2020-07" db="EMBL/GenBank/DDBJ databases">
        <authorList>
            <person name="Criscuolo A."/>
        </authorList>
    </citation>
    <scope>NUCLEOTIDE SEQUENCE [LARGE SCALE GENOMIC DNA]</scope>
    <source>
        <strain evidence="3">CIP 111030</strain>
    </source>
</reference>
<dbReference type="RefSeq" id="WP_186088435.1">
    <property type="nucleotide sequence ID" value="NZ_BMDB01000004.1"/>
</dbReference>
<keyword evidence="1" id="KW-0812">Transmembrane</keyword>
<dbReference type="AlphaFoldDB" id="A0A6V7RNV0"/>